<evidence type="ECO:0000256" key="1">
    <source>
        <dbReference type="SAM" id="Phobius"/>
    </source>
</evidence>
<keyword evidence="1" id="KW-1133">Transmembrane helix</keyword>
<dbReference type="Gene3D" id="2.60.40.10">
    <property type="entry name" value="Immunoglobulins"/>
    <property type="match status" value="1"/>
</dbReference>
<gene>
    <name evidence="2" type="ORF">COT80_02495</name>
</gene>
<evidence type="ECO:0000313" key="3">
    <source>
        <dbReference type="Proteomes" id="UP000229056"/>
    </source>
</evidence>
<feature type="transmembrane region" description="Helical" evidence="1">
    <location>
        <begin position="339"/>
        <end position="357"/>
    </location>
</feature>
<evidence type="ECO:0000313" key="2">
    <source>
        <dbReference type="EMBL" id="PIS06115.1"/>
    </source>
</evidence>
<feature type="transmembrane region" description="Helical" evidence="1">
    <location>
        <begin position="97"/>
        <end position="116"/>
    </location>
</feature>
<organism evidence="2 3">
    <name type="scientific">Candidatus Buchananbacteria bacterium CG10_big_fil_rev_8_21_14_0_10_33_19</name>
    <dbReference type="NCBI Taxonomy" id="1974525"/>
    <lineage>
        <taxon>Bacteria</taxon>
        <taxon>Candidatus Buchananiibacteriota</taxon>
    </lineage>
</organism>
<dbReference type="EMBL" id="PEZY01000008">
    <property type="protein sequence ID" value="PIS06115.1"/>
    <property type="molecule type" value="Genomic_DNA"/>
</dbReference>
<evidence type="ECO:0008006" key="4">
    <source>
        <dbReference type="Google" id="ProtNLM"/>
    </source>
</evidence>
<feature type="transmembrane region" description="Helical" evidence="1">
    <location>
        <begin position="219"/>
        <end position="244"/>
    </location>
</feature>
<name>A0A2H0W423_9BACT</name>
<feature type="transmembrane region" description="Helical" evidence="1">
    <location>
        <begin position="286"/>
        <end position="304"/>
    </location>
</feature>
<feature type="transmembrane region" description="Helical" evidence="1">
    <location>
        <begin position="20"/>
        <end position="39"/>
    </location>
</feature>
<feature type="transmembrane region" description="Helical" evidence="1">
    <location>
        <begin position="400"/>
        <end position="420"/>
    </location>
</feature>
<feature type="transmembrane region" description="Helical" evidence="1">
    <location>
        <begin position="310"/>
        <end position="327"/>
    </location>
</feature>
<protein>
    <recommendedName>
        <fullName evidence="4">Glycosyltransferase RgtA/B/C/D-like domain-containing protein</fullName>
    </recommendedName>
</protein>
<dbReference type="Proteomes" id="UP000229056">
    <property type="component" value="Unassembled WGS sequence"/>
</dbReference>
<dbReference type="AlphaFoldDB" id="A0A2H0W423"/>
<accession>A0A2H0W423</accession>
<feature type="transmembrane region" description="Helical" evidence="1">
    <location>
        <begin position="73"/>
        <end position="91"/>
    </location>
</feature>
<feature type="transmembrane region" description="Helical" evidence="1">
    <location>
        <begin position="256"/>
        <end position="274"/>
    </location>
</feature>
<comment type="caution">
    <text evidence="2">The sequence shown here is derived from an EMBL/GenBank/DDBJ whole genome shotgun (WGS) entry which is preliminary data.</text>
</comment>
<feature type="transmembrane region" description="Helical" evidence="1">
    <location>
        <begin position="149"/>
        <end position="165"/>
    </location>
</feature>
<dbReference type="InterPro" id="IPR013783">
    <property type="entry name" value="Ig-like_fold"/>
</dbReference>
<keyword evidence="1" id="KW-0812">Transmembrane</keyword>
<feature type="transmembrane region" description="Helical" evidence="1">
    <location>
        <begin position="172"/>
        <end position="188"/>
    </location>
</feature>
<feature type="transmembrane region" description="Helical" evidence="1">
    <location>
        <begin position="125"/>
        <end position="143"/>
    </location>
</feature>
<reference evidence="3" key="1">
    <citation type="submission" date="2017-09" db="EMBL/GenBank/DDBJ databases">
        <title>Depth-based differentiation of microbial function through sediment-hosted aquifers and enrichment of novel symbionts in the deep terrestrial subsurface.</title>
        <authorList>
            <person name="Probst A.J."/>
            <person name="Ladd B."/>
            <person name="Jarett J.K."/>
            <person name="Geller-Mcgrath D.E."/>
            <person name="Sieber C.M.K."/>
            <person name="Emerson J.B."/>
            <person name="Anantharaman K."/>
            <person name="Thomas B.C."/>
            <person name="Malmstrom R."/>
            <person name="Stieglmeier M."/>
            <person name="Klingl A."/>
            <person name="Woyke T."/>
            <person name="Ryan C.M."/>
            <person name="Banfield J.F."/>
        </authorList>
    </citation>
    <scope>NUCLEOTIDE SEQUENCE [LARGE SCALE GENOMIC DNA]</scope>
</reference>
<sequence length="636" mass="74658">MNSNYLKKIKHFLKQNNTILFFIVFLAYILRILPYLFGYSIPFTEDSIRDFQQIKYIIDNNGQLNLFNSYKDYGAFPILHLIIVFIASLGLPALKVFLFFPQILPSLGIVFYYLFLKKYFPTKHSLWACFLIAVFIPHIQWSAQPVRETIGLFLFPIIIYLFDKVITEKNNIIKNSILLILALLLIIPTHHWSAIMTLVWLTGFSIFFANSFKQYLYSLGLIVLFTISNLIYWKYLFTISFILIKNLALHFNFSQLIILLLLMAIIFIFKKINFDKFKTKDNRRNSLLIIIILLWLIANNLLPIHYPLQIWFHFFIFLSCIFIGFFYTKNTVLNKLTAITVFYSFFILIILAFNNFQNINLDSMPFDPFRTFEFAIFPLSIITAYGLIKISEKHQHLKTGFIIILIITATFAYPPIFIYGKTFIGTPFYDIRSEIRHISDGEIDLIKWANDHGYNVSSNRPEIRSYQAVFFPIQNKIKKIVTNSDEILKENYKYIHDPIMMVEAYKKNSASDNEKIFYENQSGFLVEQYYDAKFLTHNIPNTITAGDTITLEVKMVNTSGYVWYQSDNYRMKSEEYNNLNLKLNKPEVGLNDVAVFTKDIVIPNNPEKYKFKLRIYKDGLGFFGDFTPEINVTVKP</sequence>
<proteinExistence type="predicted"/>
<feature type="transmembrane region" description="Helical" evidence="1">
    <location>
        <begin position="369"/>
        <end position="388"/>
    </location>
</feature>
<keyword evidence="1" id="KW-0472">Membrane</keyword>